<feature type="domain" description="PhoU" evidence="9">
    <location>
        <begin position="20"/>
        <end position="103"/>
    </location>
</feature>
<evidence type="ECO:0000313" key="10">
    <source>
        <dbReference type="EMBL" id="TWU23606.1"/>
    </source>
</evidence>
<evidence type="ECO:0000256" key="7">
    <source>
        <dbReference type="ARBA" id="ARBA00056181"/>
    </source>
</evidence>
<dbReference type="EMBL" id="SJPS01000006">
    <property type="protein sequence ID" value="TWU23606.1"/>
    <property type="molecule type" value="Genomic_DNA"/>
</dbReference>
<dbReference type="InterPro" id="IPR026022">
    <property type="entry name" value="PhoU_dom"/>
</dbReference>
<evidence type="ECO:0000313" key="11">
    <source>
        <dbReference type="Proteomes" id="UP000318437"/>
    </source>
</evidence>
<evidence type="ECO:0000256" key="6">
    <source>
        <dbReference type="ARBA" id="ARBA00022592"/>
    </source>
</evidence>
<organism evidence="10 11">
    <name type="scientific">Bythopirellula polymerisocia</name>
    <dbReference type="NCBI Taxonomy" id="2528003"/>
    <lineage>
        <taxon>Bacteria</taxon>
        <taxon>Pseudomonadati</taxon>
        <taxon>Planctomycetota</taxon>
        <taxon>Planctomycetia</taxon>
        <taxon>Pirellulales</taxon>
        <taxon>Lacipirellulaceae</taxon>
        <taxon>Bythopirellula</taxon>
    </lineage>
</organism>
<dbReference type="InterPro" id="IPR028366">
    <property type="entry name" value="PhoU"/>
</dbReference>
<comment type="subcellular location">
    <subcellularLocation>
        <location evidence="1 8">Cytoplasm</location>
    </subcellularLocation>
</comment>
<feature type="domain" description="PhoU" evidence="9">
    <location>
        <begin position="119"/>
        <end position="204"/>
    </location>
</feature>
<dbReference type="SUPFAM" id="SSF109755">
    <property type="entry name" value="PhoU-like"/>
    <property type="match status" value="1"/>
</dbReference>
<evidence type="ECO:0000256" key="8">
    <source>
        <dbReference type="PIRNR" id="PIRNR003107"/>
    </source>
</evidence>
<dbReference type="GO" id="GO:0006817">
    <property type="term" value="P:phosphate ion transport"/>
    <property type="evidence" value="ECO:0007669"/>
    <property type="project" value="UniProtKB-KW"/>
</dbReference>
<keyword evidence="11" id="KW-1185">Reference proteome</keyword>
<evidence type="ECO:0000256" key="3">
    <source>
        <dbReference type="ARBA" id="ARBA00011738"/>
    </source>
</evidence>
<dbReference type="NCBIfam" id="TIGR02135">
    <property type="entry name" value="phoU_full"/>
    <property type="match status" value="1"/>
</dbReference>
<proteinExistence type="inferred from homology"/>
<evidence type="ECO:0000256" key="4">
    <source>
        <dbReference type="ARBA" id="ARBA00022448"/>
    </source>
</evidence>
<dbReference type="RefSeq" id="WP_146452104.1">
    <property type="nucleotide sequence ID" value="NZ_SJPS01000006.1"/>
</dbReference>
<comment type="function">
    <text evidence="7 8">Plays a role in the regulation of phosphate uptake.</text>
</comment>
<dbReference type="PANTHER" id="PTHR42930">
    <property type="entry name" value="PHOSPHATE-SPECIFIC TRANSPORT SYSTEM ACCESSORY PROTEIN PHOU"/>
    <property type="match status" value="1"/>
</dbReference>
<comment type="caution">
    <text evidence="10">The sequence shown here is derived from an EMBL/GenBank/DDBJ whole genome shotgun (WGS) entry which is preliminary data.</text>
</comment>
<dbReference type="Proteomes" id="UP000318437">
    <property type="component" value="Unassembled WGS sequence"/>
</dbReference>
<dbReference type="Gene3D" id="1.20.58.220">
    <property type="entry name" value="Phosphate transport system protein phou homolog 2, domain 2"/>
    <property type="match status" value="1"/>
</dbReference>
<dbReference type="InterPro" id="IPR038078">
    <property type="entry name" value="PhoU-like_sf"/>
</dbReference>
<keyword evidence="6 8" id="KW-0592">Phosphate transport</keyword>
<dbReference type="FunFam" id="1.20.58.220:FF:000004">
    <property type="entry name" value="Phosphate-specific transport system accessory protein PhoU"/>
    <property type="match status" value="1"/>
</dbReference>
<dbReference type="OrthoDB" id="9814256at2"/>
<dbReference type="PIRSF" id="PIRSF003107">
    <property type="entry name" value="PhoU"/>
    <property type="match status" value="1"/>
</dbReference>
<dbReference type="GO" id="GO:0005737">
    <property type="term" value="C:cytoplasm"/>
    <property type="evidence" value="ECO:0007669"/>
    <property type="project" value="UniProtKB-SubCell"/>
</dbReference>
<dbReference type="PANTHER" id="PTHR42930:SF3">
    <property type="entry name" value="PHOSPHATE-SPECIFIC TRANSPORT SYSTEM ACCESSORY PROTEIN PHOU"/>
    <property type="match status" value="1"/>
</dbReference>
<evidence type="ECO:0000256" key="1">
    <source>
        <dbReference type="ARBA" id="ARBA00004496"/>
    </source>
</evidence>
<sequence length="223" mass="25305">MSKHLNRDLEALEQDLLAQSSIVEGMILRASRAIAETHSGFLEKLLADEDQVNRGEVRIEEECLKILALHQPVAVDLRRVATVLKINADLERIADLAVNLGERAQGLVQFASFHFPGRLEEMVDISTSMVRDSLDAFVRLDVDLAREVRLRDDQVDDLNREVIDDLQEMVRSNTGDIEPALFYFSASRHVERIADHATNIAEDVIYLVDGEIARHRNEDLTFF</sequence>
<dbReference type="GO" id="GO:0030643">
    <property type="term" value="P:intracellular phosphate ion homeostasis"/>
    <property type="evidence" value="ECO:0007669"/>
    <property type="project" value="InterPro"/>
</dbReference>
<evidence type="ECO:0000256" key="5">
    <source>
        <dbReference type="ARBA" id="ARBA00022490"/>
    </source>
</evidence>
<comment type="subunit">
    <text evidence="3 8">Homodimer.</text>
</comment>
<dbReference type="GO" id="GO:0045936">
    <property type="term" value="P:negative regulation of phosphate metabolic process"/>
    <property type="evidence" value="ECO:0007669"/>
    <property type="project" value="InterPro"/>
</dbReference>
<dbReference type="AlphaFoldDB" id="A0A5C6CKF5"/>
<comment type="similarity">
    <text evidence="2 8">Belongs to the PhoU family.</text>
</comment>
<dbReference type="Pfam" id="PF01895">
    <property type="entry name" value="PhoU"/>
    <property type="match status" value="2"/>
</dbReference>
<keyword evidence="5 8" id="KW-0963">Cytoplasm</keyword>
<evidence type="ECO:0000256" key="2">
    <source>
        <dbReference type="ARBA" id="ARBA00008107"/>
    </source>
</evidence>
<name>A0A5C6CKF5_9BACT</name>
<evidence type="ECO:0000259" key="9">
    <source>
        <dbReference type="Pfam" id="PF01895"/>
    </source>
</evidence>
<reference evidence="10 11" key="1">
    <citation type="submission" date="2019-02" db="EMBL/GenBank/DDBJ databases">
        <title>Deep-cultivation of Planctomycetes and their phenomic and genomic characterization uncovers novel biology.</title>
        <authorList>
            <person name="Wiegand S."/>
            <person name="Jogler M."/>
            <person name="Boedeker C."/>
            <person name="Pinto D."/>
            <person name="Vollmers J."/>
            <person name="Rivas-Marin E."/>
            <person name="Kohn T."/>
            <person name="Peeters S.H."/>
            <person name="Heuer A."/>
            <person name="Rast P."/>
            <person name="Oberbeckmann S."/>
            <person name="Bunk B."/>
            <person name="Jeske O."/>
            <person name="Meyerdierks A."/>
            <person name="Storesund J.E."/>
            <person name="Kallscheuer N."/>
            <person name="Luecker S."/>
            <person name="Lage O.M."/>
            <person name="Pohl T."/>
            <person name="Merkel B.J."/>
            <person name="Hornburger P."/>
            <person name="Mueller R.-W."/>
            <person name="Bruemmer F."/>
            <person name="Labrenz M."/>
            <person name="Spormann A.M."/>
            <person name="Op Den Camp H."/>
            <person name="Overmann J."/>
            <person name="Amann R."/>
            <person name="Jetten M.S.M."/>
            <person name="Mascher T."/>
            <person name="Medema M.H."/>
            <person name="Devos D.P."/>
            <person name="Kaster A.-K."/>
            <person name="Ovreas L."/>
            <person name="Rohde M."/>
            <person name="Galperin M.Y."/>
            <person name="Jogler C."/>
        </authorList>
    </citation>
    <scope>NUCLEOTIDE SEQUENCE [LARGE SCALE GENOMIC DNA]</scope>
    <source>
        <strain evidence="10 11">Pla144</strain>
    </source>
</reference>
<protein>
    <recommendedName>
        <fullName evidence="8">Phosphate-specific transport system accessory protein PhoU</fullName>
    </recommendedName>
</protein>
<gene>
    <name evidence="10" type="ORF">Pla144_37810</name>
</gene>
<keyword evidence="4 8" id="KW-0813">Transport</keyword>
<accession>A0A5C6CKF5</accession>